<evidence type="ECO:0000259" key="6">
    <source>
        <dbReference type="Pfam" id="PF00294"/>
    </source>
</evidence>
<gene>
    <name evidence="7" type="ORF">ESP62_002980</name>
</gene>
<comment type="caution">
    <text evidence="7">The sequence shown here is derived from an EMBL/GenBank/DDBJ whole genome shotgun (WGS) entry which is preliminary data.</text>
</comment>
<evidence type="ECO:0000256" key="1">
    <source>
        <dbReference type="ARBA" id="ARBA00010688"/>
    </source>
</evidence>
<dbReference type="EMBL" id="SDPP02000001">
    <property type="protein sequence ID" value="KAA1380181.1"/>
    <property type="molecule type" value="Genomic_DNA"/>
</dbReference>
<comment type="similarity">
    <text evidence="1">Belongs to the carbohydrate kinase PfkB family.</text>
</comment>
<keyword evidence="8" id="KW-1185">Reference proteome</keyword>
<keyword evidence="5" id="KW-0067">ATP-binding</keyword>
<dbReference type="Gene3D" id="3.40.1190.20">
    <property type="match status" value="1"/>
</dbReference>
<dbReference type="InterPro" id="IPR011611">
    <property type="entry name" value="PfkB_dom"/>
</dbReference>
<dbReference type="PROSITE" id="PS00584">
    <property type="entry name" value="PFKB_KINASES_2"/>
    <property type="match status" value="1"/>
</dbReference>
<dbReference type="AlphaFoldDB" id="A0A641ASZ1"/>
<dbReference type="InterPro" id="IPR050306">
    <property type="entry name" value="PfkB_Carbo_kinase"/>
</dbReference>
<feature type="domain" description="Carbohydrate kinase PfkB" evidence="6">
    <location>
        <begin position="3"/>
        <end position="288"/>
    </location>
</feature>
<dbReference type="GO" id="GO:0005524">
    <property type="term" value="F:ATP binding"/>
    <property type="evidence" value="ECO:0007669"/>
    <property type="project" value="UniProtKB-KW"/>
</dbReference>
<keyword evidence="4 7" id="KW-0418">Kinase</keyword>
<keyword evidence="2" id="KW-0808">Transferase</keyword>
<evidence type="ECO:0000313" key="8">
    <source>
        <dbReference type="Proteomes" id="UP001515100"/>
    </source>
</evidence>
<dbReference type="OrthoDB" id="9795789at2"/>
<accession>A0A641ASZ1</accession>
<dbReference type="CDD" id="cd01167">
    <property type="entry name" value="bac_FRK"/>
    <property type="match status" value="1"/>
</dbReference>
<dbReference type="PANTHER" id="PTHR43085:SF1">
    <property type="entry name" value="PSEUDOURIDINE KINASE-RELATED"/>
    <property type="match status" value="1"/>
</dbReference>
<name>A0A641ASZ1_9ACTN</name>
<dbReference type="GO" id="GO:0016301">
    <property type="term" value="F:kinase activity"/>
    <property type="evidence" value="ECO:0007669"/>
    <property type="project" value="UniProtKB-KW"/>
</dbReference>
<dbReference type="Proteomes" id="UP001515100">
    <property type="component" value="Unassembled WGS sequence"/>
</dbReference>
<dbReference type="SUPFAM" id="SSF53613">
    <property type="entry name" value="Ribokinase-like"/>
    <property type="match status" value="1"/>
</dbReference>
<evidence type="ECO:0000256" key="5">
    <source>
        <dbReference type="ARBA" id="ARBA00022840"/>
    </source>
</evidence>
<organism evidence="7 8">
    <name type="scientific">Aeromicrobium fastidiosum</name>
    <dbReference type="NCBI Taxonomy" id="52699"/>
    <lineage>
        <taxon>Bacteria</taxon>
        <taxon>Bacillati</taxon>
        <taxon>Actinomycetota</taxon>
        <taxon>Actinomycetes</taxon>
        <taxon>Propionibacteriales</taxon>
        <taxon>Nocardioidaceae</taxon>
        <taxon>Aeromicrobium</taxon>
    </lineage>
</organism>
<evidence type="ECO:0000256" key="3">
    <source>
        <dbReference type="ARBA" id="ARBA00022741"/>
    </source>
</evidence>
<protein>
    <submittedName>
        <fullName evidence="7">Carbohydrate kinase</fullName>
    </submittedName>
</protein>
<keyword evidence="3" id="KW-0547">Nucleotide-binding</keyword>
<dbReference type="RefSeq" id="WP_129180404.1">
    <property type="nucleotide sequence ID" value="NZ_JAGIOG010000001.1"/>
</dbReference>
<evidence type="ECO:0000313" key="7">
    <source>
        <dbReference type="EMBL" id="KAA1380181.1"/>
    </source>
</evidence>
<reference evidence="7" key="1">
    <citation type="submission" date="2019-09" db="EMBL/GenBank/DDBJ databases">
        <authorList>
            <person name="Li J."/>
        </authorList>
    </citation>
    <scope>NUCLEOTIDE SEQUENCE [LARGE SCALE GENOMIC DNA]</scope>
    <source>
        <strain evidence="7">NRBC 14897</strain>
    </source>
</reference>
<evidence type="ECO:0000256" key="2">
    <source>
        <dbReference type="ARBA" id="ARBA00022679"/>
    </source>
</evidence>
<evidence type="ECO:0000256" key="4">
    <source>
        <dbReference type="ARBA" id="ARBA00022777"/>
    </source>
</evidence>
<proteinExistence type="inferred from homology"/>
<sequence>MTVLVIGEALVDVVQRPGREPEPHAGGSPFNVAVGLARLDVPTALAAQIGPDRYGDGLRWHLADSDVTLLELEPVPERTSTAAATLADDGSATYEFDLTWDPTGLPDPAEVDAVHVGSLGTALEPGATLVADLVLAADVIGVPVSYDPNVRLAVEPDPEVWRRVFEAIAPHASIIKMSDEDAAALFPGEEPADLARRLAADHGIVAITCGGDGAVIATAGAFASVPPADVRVVDTIGAGDSFMAAMLAWCATYDWPAADELDATELTDLAMYASSAAAITCSRPGADPPHTRDLTP</sequence>
<dbReference type="InterPro" id="IPR002173">
    <property type="entry name" value="Carboh/pur_kinase_PfkB_CS"/>
</dbReference>
<dbReference type="InterPro" id="IPR029056">
    <property type="entry name" value="Ribokinase-like"/>
</dbReference>
<dbReference type="Pfam" id="PF00294">
    <property type="entry name" value="PfkB"/>
    <property type="match status" value="1"/>
</dbReference>
<dbReference type="PANTHER" id="PTHR43085">
    <property type="entry name" value="HEXOKINASE FAMILY MEMBER"/>
    <property type="match status" value="1"/>
</dbReference>